<dbReference type="KEGG" id="rtu:PR017_16915"/>
<proteinExistence type="predicted"/>
<organism evidence="1 2">
    <name type="scientific">Rhizobium tumorigenes</name>
    <dbReference type="NCBI Taxonomy" id="2041385"/>
    <lineage>
        <taxon>Bacteria</taxon>
        <taxon>Pseudomonadati</taxon>
        <taxon>Pseudomonadota</taxon>
        <taxon>Alphaproteobacteria</taxon>
        <taxon>Hyphomicrobiales</taxon>
        <taxon>Rhizobiaceae</taxon>
        <taxon>Rhizobium/Agrobacterium group</taxon>
        <taxon>Rhizobium</taxon>
    </lineage>
</organism>
<protein>
    <submittedName>
        <fullName evidence="1">BrnA antitoxin family protein</fullName>
    </submittedName>
</protein>
<keyword evidence="2" id="KW-1185">Reference proteome</keyword>
<reference evidence="2" key="2">
    <citation type="journal article" date="2023" name="MicrobiologyOpen">
        <title>Genomics of the tumorigenes clade of the family Rhizobiaceae and description of Rhizobium rhododendri sp. nov.</title>
        <authorList>
            <person name="Kuzmanovic N."/>
            <person name="diCenzo G.C."/>
            <person name="Bunk B."/>
            <person name="Sproeer C."/>
            <person name="Fruehling A."/>
            <person name="Neumann-Schaal M."/>
            <person name="Overmann J."/>
            <person name="Smalla K."/>
        </authorList>
    </citation>
    <scope>NUCLEOTIDE SEQUENCE [LARGE SCALE GENOMIC DNA]</scope>
    <source>
        <strain evidence="2">1078</strain>
    </source>
</reference>
<reference evidence="1 2" key="1">
    <citation type="journal article" date="2018" name="Sci. Rep.">
        <title>Rhizobium tumorigenes sp. nov., a novel plant tumorigenic bacterium isolated from cane gall tumors on thornless blackberry.</title>
        <authorList>
            <person name="Kuzmanovi N."/>
            <person name="Smalla K."/>
            <person name="Gronow S."/>
            <person name="PuBawska J."/>
        </authorList>
    </citation>
    <scope>NUCLEOTIDE SEQUENCE [LARGE SCALE GENOMIC DNA]</scope>
    <source>
        <strain evidence="1 2">1078</strain>
    </source>
</reference>
<dbReference type="Proteomes" id="UP000249499">
    <property type="component" value="Chromosome"/>
</dbReference>
<sequence length="117" mass="12606">MTANAKSTSAKSLRLPTLDDVNSGVVSMDEYEIAHGEDIPELTEGTMAGALPISELPQLKAAFEKARGERGPQKAAVKERIGLRLDAEVVSHFRQTGPGWQSRINAVLTEYVKATGK</sequence>
<accession>A0AAF1KPV1</accession>
<dbReference type="RefSeq" id="WP_240538821.1">
    <property type="nucleotide sequence ID" value="NZ_CP117255.1"/>
</dbReference>
<evidence type="ECO:0000313" key="2">
    <source>
        <dbReference type="Proteomes" id="UP000249499"/>
    </source>
</evidence>
<dbReference type="InterPro" id="IPR025528">
    <property type="entry name" value="BrnA_antitoxin"/>
</dbReference>
<dbReference type="AlphaFoldDB" id="A0AAF1KPV1"/>
<dbReference type="EMBL" id="CP117255">
    <property type="protein sequence ID" value="WFR95427.1"/>
    <property type="molecule type" value="Genomic_DNA"/>
</dbReference>
<gene>
    <name evidence="1" type="ORF">PR017_16915</name>
</gene>
<dbReference type="Pfam" id="PF14384">
    <property type="entry name" value="BrnA_antitoxin"/>
    <property type="match status" value="1"/>
</dbReference>
<name>A0AAF1KPV1_9HYPH</name>
<evidence type="ECO:0000313" key="1">
    <source>
        <dbReference type="EMBL" id="WFR95427.1"/>
    </source>
</evidence>